<sequence length="105" mass="11586">MHEEGDNSSTESATEYVAAPPAGLKPRPAVKPGFPENNTTRKTTKPQRDMGSNPSTESNYKTAVNSKIQHITQKYAARNHIAKHMQHTTLFLDSSVIKEIEIIPA</sequence>
<keyword evidence="3" id="KW-1185">Reference proteome</keyword>
<protein>
    <submittedName>
        <fullName evidence="2">Mediator of RNA polymerase II transcription subunit 14</fullName>
    </submittedName>
</protein>
<name>A0A2Z7DD52_9LAMI</name>
<accession>A0A2Z7DD52</accession>
<gene>
    <name evidence="2" type="ORF">F511_28829</name>
</gene>
<feature type="region of interest" description="Disordered" evidence="1">
    <location>
        <begin position="1"/>
        <end position="62"/>
    </location>
</feature>
<dbReference type="AlphaFoldDB" id="A0A2Z7DD52"/>
<reference evidence="2 3" key="1">
    <citation type="journal article" date="2015" name="Proc. Natl. Acad. Sci. U.S.A.">
        <title>The resurrection genome of Boea hygrometrica: A blueprint for survival of dehydration.</title>
        <authorList>
            <person name="Xiao L."/>
            <person name="Yang G."/>
            <person name="Zhang L."/>
            <person name="Yang X."/>
            <person name="Zhao S."/>
            <person name="Ji Z."/>
            <person name="Zhou Q."/>
            <person name="Hu M."/>
            <person name="Wang Y."/>
            <person name="Chen M."/>
            <person name="Xu Y."/>
            <person name="Jin H."/>
            <person name="Xiao X."/>
            <person name="Hu G."/>
            <person name="Bao F."/>
            <person name="Hu Y."/>
            <person name="Wan P."/>
            <person name="Li L."/>
            <person name="Deng X."/>
            <person name="Kuang T."/>
            <person name="Xiang C."/>
            <person name="Zhu J.K."/>
            <person name="Oliver M.J."/>
            <person name="He Y."/>
        </authorList>
    </citation>
    <scope>NUCLEOTIDE SEQUENCE [LARGE SCALE GENOMIC DNA]</scope>
    <source>
        <strain evidence="3">cv. XS01</strain>
    </source>
</reference>
<evidence type="ECO:0000256" key="1">
    <source>
        <dbReference type="SAM" id="MobiDB-lite"/>
    </source>
</evidence>
<organism evidence="2 3">
    <name type="scientific">Dorcoceras hygrometricum</name>
    <dbReference type="NCBI Taxonomy" id="472368"/>
    <lineage>
        <taxon>Eukaryota</taxon>
        <taxon>Viridiplantae</taxon>
        <taxon>Streptophyta</taxon>
        <taxon>Embryophyta</taxon>
        <taxon>Tracheophyta</taxon>
        <taxon>Spermatophyta</taxon>
        <taxon>Magnoliopsida</taxon>
        <taxon>eudicotyledons</taxon>
        <taxon>Gunneridae</taxon>
        <taxon>Pentapetalae</taxon>
        <taxon>asterids</taxon>
        <taxon>lamiids</taxon>
        <taxon>Lamiales</taxon>
        <taxon>Gesneriaceae</taxon>
        <taxon>Didymocarpoideae</taxon>
        <taxon>Trichosporeae</taxon>
        <taxon>Loxocarpinae</taxon>
        <taxon>Dorcoceras</taxon>
    </lineage>
</organism>
<proteinExistence type="predicted"/>
<dbReference type="EMBL" id="KQ987259">
    <property type="protein sequence ID" value="KZV57750.1"/>
    <property type="molecule type" value="Genomic_DNA"/>
</dbReference>
<dbReference type="Proteomes" id="UP000250235">
    <property type="component" value="Unassembled WGS sequence"/>
</dbReference>
<evidence type="ECO:0000313" key="2">
    <source>
        <dbReference type="EMBL" id="KZV57750.1"/>
    </source>
</evidence>
<evidence type="ECO:0000313" key="3">
    <source>
        <dbReference type="Proteomes" id="UP000250235"/>
    </source>
</evidence>
<feature type="compositionally biased region" description="Polar residues" evidence="1">
    <location>
        <begin position="50"/>
        <end position="62"/>
    </location>
</feature>